<protein>
    <submittedName>
        <fullName evidence="1">Uncharacterized protein</fullName>
    </submittedName>
</protein>
<proteinExistence type="predicted"/>
<organism evidence="1 2">
    <name type="scientific">Parthenolecanium corni</name>
    <dbReference type="NCBI Taxonomy" id="536013"/>
    <lineage>
        <taxon>Eukaryota</taxon>
        <taxon>Metazoa</taxon>
        <taxon>Ecdysozoa</taxon>
        <taxon>Arthropoda</taxon>
        <taxon>Hexapoda</taxon>
        <taxon>Insecta</taxon>
        <taxon>Pterygota</taxon>
        <taxon>Neoptera</taxon>
        <taxon>Paraneoptera</taxon>
        <taxon>Hemiptera</taxon>
        <taxon>Sternorrhyncha</taxon>
        <taxon>Coccoidea</taxon>
        <taxon>Coccidae</taxon>
        <taxon>Parthenolecanium</taxon>
    </lineage>
</organism>
<dbReference type="EMBL" id="JBBCAQ010000033">
    <property type="protein sequence ID" value="KAK7582442.1"/>
    <property type="molecule type" value="Genomic_DNA"/>
</dbReference>
<evidence type="ECO:0000313" key="2">
    <source>
        <dbReference type="Proteomes" id="UP001367676"/>
    </source>
</evidence>
<name>A0AAN9TFM8_9HEMI</name>
<comment type="caution">
    <text evidence="1">The sequence shown here is derived from an EMBL/GenBank/DDBJ whole genome shotgun (WGS) entry which is preliminary data.</text>
</comment>
<dbReference type="AlphaFoldDB" id="A0AAN9TFM8"/>
<accession>A0AAN9TFM8</accession>
<reference evidence="1 2" key="1">
    <citation type="submission" date="2024-03" db="EMBL/GenBank/DDBJ databases">
        <title>Adaptation during the transition from Ophiocordyceps entomopathogen to insect associate is accompanied by gene loss and intensified selection.</title>
        <authorList>
            <person name="Ward C.M."/>
            <person name="Onetto C.A."/>
            <person name="Borneman A.R."/>
        </authorList>
    </citation>
    <scope>NUCLEOTIDE SEQUENCE [LARGE SCALE GENOMIC DNA]</scope>
    <source>
        <strain evidence="1">AWRI1</strain>
        <tissue evidence="1">Single Adult Female</tissue>
    </source>
</reference>
<sequence length="199" mass="21785">MSTSVCLGQPPLPPKKFSRGSSILNSLLKSTPEHRSHPKLLRRYSLRKKQPDRFSCTYQSFGRDLYEGGEVGFRHGASVASSCGGSSASLKADSESASKFGARFPYADLSESTASLTRPTRPSSVNSVLTMSRSHSDGNISCVSDDVDMFVATATSHERQDDDFRAFRNTTVPCASINTSFTKYLRALSGSWKNLLNRK</sequence>
<gene>
    <name evidence="1" type="ORF">V9T40_013887</name>
</gene>
<evidence type="ECO:0000313" key="1">
    <source>
        <dbReference type="EMBL" id="KAK7582442.1"/>
    </source>
</evidence>
<dbReference type="Proteomes" id="UP001367676">
    <property type="component" value="Unassembled WGS sequence"/>
</dbReference>
<keyword evidence="2" id="KW-1185">Reference proteome</keyword>